<feature type="domain" description="FBD" evidence="1">
    <location>
        <begin position="135"/>
        <end position="176"/>
    </location>
</feature>
<proteinExistence type="predicted"/>
<protein>
    <recommendedName>
        <fullName evidence="1">FBD domain-containing protein</fullName>
    </recommendedName>
</protein>
<dbReference type="SUPFAM" id="SSF52047">
    <property type="entry name" value="RNI-like"/>
    <property type="match status" value="1"/>
</dbReference>
<keyword evidence="3" id="KW-1185">Reference proteome</keyword>
<dbReference type="PANTHER" id="PTHR31900:SF27">
    <property type="entry name" value="FBD DOMAIN-CONTAINING PROTEIN"/>
    <property type="match status" value="1"/>
</dbReference>
<accession>A0AAD4SPW3</accession>
<dbReference type="InterPro" id="IPR032675">
    <property type="entry name" value="LRR_dom_sf"/>
</dbReference>
<dbReference type="EMBL" id="JAJJMB010009159">
    <property type="protein sequence ID" value="KAI3915427.1"/>
    <property type="molecule type" value="Genomic_DNA"/>
</dbReference>
<sequence length="231" mass="26338">TEFEILYLEGGKFHIVYTEVVDSFPSLVDADIRRMYSEKDDGVDVIPNFVTKLSNVKHLKLSGTVLENLELANVQSSSFPTFLNLITLEVSFMKTQKVKSLFTFLQFSPNLVSLVFSGACCRDEVNEDALTLDVVPHCLLIHLKSIKFQYFEGQRKVLDLVQLFLQNAMVLQTLIIEISSDHGVNLDKKKHTAKDVEDFNKKIMEQLLKYKWASTDYVIKLSSSPYSDQSL</sequence>
<dbReference type="AlphaFoldDB" id="A0AAD4SPW3"/>
<dbReference type="InterPro" id="IPR006566">
    <property type="entry name" value="FBD"/>
</dbReference>
<dbReference type="Gene3D" id="3.80.10.10">
    <property type="entry name" value="Ribonuclease Inhibitor"/>
    <property type="match status" value="1"/>
</dbReference>
<dbReference type="InterPro" id="IPR050232">
    <property type="entry name" value="FBL13/AtMIF1-like"/>
</dbReference>
<dbReference type="Pfam" id="PF08387">
    <property type="entry name" value="FBD"/>
    <property type="match status" value="1"/>
</dbReference>
<evidence type="ECO:0000259" key="1">
    <source>
        <dbReference type="Pfam" id="PF08387"/>
    </source>
</evidence>
<reference evidence="2" key="1">
    <citation type="submission" date="2022-04" db="EMBL/GenBank/DDBJ databases">
        <title>A functionally conserved STORR gene fusion in Papaver species that diverged 16.8 million years ago.</title>
        <authorList>
            <person name="Catania T."/>
        </authorList>
    </citation>
    <scope>NUCLEOTIDE SEQUENCE</scope>
    <source>
        <strain evidence="2">S-188037</strain>
    </source>
</reference>
<feature type="non-terminal residue" evidence="2">
    <location>
        <position position="231"/>
    </location>
</feature>
<organism evidence="2 3">
    <name type="scientific">Papaver atlanticum</name>
    <dbReference type="NCBI Taxonomy" id="357466"/>
    <lineage>
        <taxon>Eukaryota</taxon>
        <taxon>Viridiplantae</taxon>
        <taxon>Streptophyta</taxon>
        <taxon>Embryophyta</taxon>
        <taxon>Tracheophyta</taxon>
        <taxon>Spermatophyta</taxon>
        <taxon>Magnoliopsida</taxon>
        <taxon>Ranunculales</taxon>
        <taxon>Papaveraceae</taxon>
        <taxon>Papaveroideae</taxon>
        <taxon>Papaver</taxon>
    </lineage>
</organism>
<comment type="caution">
    <text evidence="2">The sequence shown here is derived from an EMBL/GenBank/DDBJ whole genome shotgun (WGS) entry which is preliminary data.</text>
</comment>
<dbReference type="PANTHER" id="PTHR31900">
    <property type="entry name" value="F-BOX/RNI SUPERFAMILY PROTEIN-RELATED"/>
    <property type="match status" value="1"/>
</dbReference>
<evidence type="ECO:0000313" key="2">
    <source>
        <dbReference type="EMBL" id="KAI3915427.1"/>
    </source>
</evidence>
<dbReference type="Proteomes" id="UP001202328">
    <property type="component" value="Unassembled WGS sequence"/>
</dbReference>
<name>A0AAD4SPW3_9MAGN</name>
<evidence type="ECO:0000313" key="3">
    <source>
        <dbReference type="Proteomes" id="UP001202328"/>
    </source>
</evidence>
<gene>
    <name evidence="2" type="ORF">MKW98_022385</name>
</gene>